<gene>
    <name evidence="2" type="ORF">Kpho02_67540</name>
</gene>
<dbReference type="SUPFAM" id="SSF55961">
    <property type="entry name" value="Bet v1-like"/>
    <property type="match status" value="2"/>
</dbReference>
<dbReference type="Proteomes" id="UP001165041">
    <property type="component" value="Unassembled WGS sequence"/>
</dbReference>
<dbReference type="CDD" id="cd08861">
    <property type="entry name" value="OtcD1_ARO-CYC_like"/>
    <property type="match status" value="1"/>
</dbReference>
<evidence type="ECO:0000313" key="2">
    <source>
        <dbReference type="EMBL" id="GLW74456.1"/>
    </source>
</evidence>
<dbReference type="Pfam" id="PF03364">
    <property type="entry name" value="Polyketide_cyc"/>
    <property type="match status" value="1"/>
</dbReference>
<sequence>MPEQIANPAVVTTIHRGTAAAPPEFLFDVVAAVENWPQFFAAAVHAEYLEAGEGTDVVRRWFLTPDQGRVVVRTSRRHLDRSAMKITLEDVEPQAPRAASRVEWLFTKSADGSDVEVRHQLTLSDGTTEETRAAVLADLERNAAAQLDAVLDQGNRRELLDQLVLSFEDPLFVAGRAEDAYEVLNEADKWPERIAHVSQLTMTEDEPGIQFFDMETSTPDGVPHSTRSVRVCLPPRLIVYKQIKLPPLLDAHTGHWRFTQTPEGIIVSARHTVTIKPSALGILGEGTTIQDARNYLRNVLSANSMKNLQLSKAFAEGRARA</sequence>
<comment type="caution">
    <text evidence="2">The sequence shown here is derived from an EMBL/GenBank/DDBJ whole genome shotgun (WGS) entry which is preliminary data.</text>
</comment>
<name>A0A9W6QF69_9ACTN</name>
<dbReference type="Gene3D" id="3.30.530.20">
    <property type="match status" value="2"/>
</dbReference>
<proteinExistence type="predicted"/>
<accession>A0A9W6QF69</accession>
<evidence type="ECO:0000259" key="1">
    <source>
        <dbReference type="Pfam" id="PF03364"/>
    </source>
</evidence>
<dbReference type="AlphaFoldDB" id="A0A9W6QF69"/>
<evidence type="ECO:0000313" key="3">
    <source>
        <dbReference type="Proteomes" id="UP001165041"/>
    </source>
</evidence>
<dbReference type="EMBL" id="BSSA01000035">
    <property type="protein sequence ID" value="GLW74456.1"/>
    <property type="molecule type" value="Genomic_DNA"/>
</dbReference>
<dbReference type="InterPro" id="IPR005031">
    <property type="entry name" value="COQ10_START"/>
</dbReference>
<protein>
    <submittedName>
        <fullName evidence="2">Actinorhodin polyketide synthase bifunctional cyclase/dehydratase</fullName>
    </submittedName>
</protein>
<reference evidence="2" key="1">
    <citation type="submission" date="2023-02" db="EMBL/GenBank/DDBJ databases">
        <title>Kitasatospora phosalacinea NBRC 14627.</title>
        <authorList>
            <person name="Ichikawa N."/>
            <person name="Sato H."/>
            <person name="Tonouchi N."/>
        </authorList>
    </citation>
    <scope>NUCLEOTIDE SEQUENCE</scope>
    <source>
        <strain evidence="2">NBRC 14627</strain>
    </source>
</reference>
<dbReference type="InterPro" id="IPR023393">
    <property type="entry name" value="START-like_dom_sf"/>
</dbReference>
<dbReference type="RefSeq" id="WP_285740047.1">
    <property type="nucleotide sequence ID" value="NZ_BSSA01000035.1"/>
</dbReference>
<feature type="domain" description="Coenzyme Q-binding protein COQ10 START" evidence="1">
    <location>
        <begin position="176"/>
        <end position="278"/>
    </location>
</feature>
<organism evidence="2 3">
    <name type="scientific">Kitasatospora phosalacinea</name>
    <dbReference type="NCBI Taxonomy" id="2065"/>
    <lineage>
        <taxon>Bacteria</taxon>
        <taxon>Bacillati</taxon>
        <taxon>Actinomycetota</taxon>
        <taxon>Actinomycetes</taxon>
        <taxon>Kitasatosporales</taxon>
        <taxon>Streptomycetaceae</taxon>
        <taxon>Kitasatospora</taxon>
    </lineage>
</organism>